<name>A0A218UGE1_9PASE</name>
<accession>A0A218UGE1</accession>
<feature type="compositionally biased region" description="Low complexity" evidence="1">
    <location>
        <begin position="38"/>
        <end position="50"/>
    </location>
</feature>
<protein>
    <submittedName>
        <fullName evidence="2">Uncharacterized protein</fullName>
    </submittedName>
</protein>
<sequence length="92" mass="9718">MPRLSCRAFPRPGPRQLLPRPPVSLGRERPERVCSRTGAEPGSAAGPGPSLDLQPDRGRAWICSRTGAELGSTAGPGPSLDLQPDPRPSLDL</sequence>
<feature type="region of interest" description="Disordered" evidence="1">
    <location>
        <begin position="1"/>
        <end position="92"/>
    </location>
</feature>
<gene>
    <name evidence="2" type="ORF">RLOC_00008439</name>
</gene>
<dbReference type="Proteomes" id="UP000197619">
    <property type="component" value="Unassembled WGS sequence"/>
</dbReference>
<reference evidence="2 3" key="1">
    <citation type="submission" date="2017-05" db="EMBL/GenBank/DDBJ databases">
        <title>Genome of assembly of the Bengalese finch, Lonchura striata domestica.</title>
        <authorList>
            <person name="Colquitt B.M."/>
            <person name="Brainard M.S."/>
        </authorList>
    </citation>
    <scope>NUCLEOTIDE SEQUENCE [LARGE SCALE GENOMIC DNA]</scope>
    <source>
        <strain evidence="2">White83orange57</strain>
    </source>
</reference>
<dbReference type="EMBL" id="MUZQ01000344">
    <property type="protein sequence ID" value="OWK52462.1"/>
    <property type="molecule type" value="Genomic_DNA"/>
</dbReference>
<evidence type="ECO:0000313" key="2">
    <source>
        <dbReference type="EMBL" id="OWK52462.1"/>
    </source>
</evidence>
<organism evidence="2 3">
    <name type="scientific">Lonchura striata</name>
    <name type="common">white-rumped munia</name>
    <dbReference type="NCBI Taxonomy" id="40157"/>
    <lineage>
        <taxon>Eukaryota</taxon>
        <taxon>Metazoa</taxon>
        <taxon>Chordata</taxon>
        <taxon>Craniata</taxon>
        <taxon>Vertebrata</taxon>
        <taxon>Euteleostomi</taxon>
        <taxon>Archelosauria</taxon>
        <taxon>Archosauria</taxon>
        <taxon>Dinosauria</taxon>
        <taxon>Saurischia</taxon>
        <taxon>Theropoda</taxon>
        <taxon>Coelurosauria</taxon>
        <taxon>Aves</taxon>
        <taxon>Neognathae</taxon>
        <taxon>Neoaves</taxon>
        <taxon>Telluraves</taxon>
        <taxon>Australaves</taxon>
        <taxon>Passeriformes</taxon>
        <taxon>Passeroidea</taxon>
        <taxon>Estrildidae</taxon>
        <taxon>Estrildinae</taxon>
        <taxon>Lonchura</taxon>
    </lineage>
</organism>
<evidence type="ECO:0000256" key="1">
    <source>
        <dbReference type="SAM" id="MobiDB-lite"/>
    </source>
</evidence>
<proteinExistence type="predicted"/>
<keyword evidence="3" id="KW-1185">Reference proteome</keyword>
<evidence type="ECO:0000313" key="3">
    <source>
        <dbReference type="Proteomes" id="UP000197619"/>
    </source>
</evidence>
<comment type="caution">
    <text evidence="2">The sequence shown here is derived from an EMBL/GenBank/DDBJ whole genome shotgun (WGS) entry which is preliminary data.</text>
</comment>
<dbReference type="AlphaFoldDB" id="A0A218UGE1"/>